<accession>A0ABP4FAZ6</accession>
<sequence>MTATATEPTGPAGERLADPITTEVVRHALETIAEEMGTALRRTALSVVVKDMRDYSCALFDAHGRMLAAALDIPSLLASMAPALQSCLDKWGDDIEPGDVFINNHPYLGACQTNDINIFVPVFDEHDVLVGFTGVIAHHADWGGRTPGTAAARSESAYEEGVLLPALKVEVAGKPNTTVLDIMSANVRHPAQNHGDLRAQIAAARSGGTRFAALAEKFSTRVLLAAIDELFGYTVRRTRAELAKLPDGDYYAEGYLDNDGLDLDSPVKLAVTATIEGDRIHFDFTGSDPQMRGGMNIPNSTLRSVVHYAVKCLMPADVPFNEGSLAPVTFHAPAGTAVNPDFPAAVGDRHLASQRLASIVTRALAEAAPQRASAEWFVGWPVLVCESRSPKSGEGVVLLANVAGGAGACADRDGADALDVHMANCQLIPAEVIESSYELRVEQYSLIPDSGGAGRHRGGLGIRADYRNISEKPLHFLSEAEQTRPEYAPLGLDGGRPGRSASLALIDEDGAESALPVKGQGVAAPGQVVSLRAGGGGGYGDPATRPADDLEADVLDGRVSPSGADAYRTAR</sequence>
<name>A0ABP4FAZ6_9ACTN</name>
<comment type="caution">
    <text evidence="3">The sequence shown here is derived from an EMBL/GenBank/DDBJ whole genome shotgun (WGS) entry which is preliminary data.</text>
</comment>
<dbReference type="EMBL" id="BAAAJE010000026">
    <property type="protein sequence ID" value="GAA1159644.1"/>
    <property type="molecule type" value="Genomic_DNA"/>
</dbReference>
<feature type="domain" description="Hydantoinase B/oxoprolinase" evidence="2">
    <location>
        <begin position="18"/>
        <end position="542"/>
    </location>
</feature>
<keyword evidence="4" id="KW-1185">Reference proteome</keyword>
<feature type="region of interest" description="Disordered" evidence="1">
    <location>
        <begin position="533"/>
        <end position="571"/>
    </location>
</feature>
<dbReference type="Pfam" id="PF02538">
    <property type="entry name" value="Hydantoinase_B"/>
    <property type="match status" value="1"/>
</dbReference>
<reference evidence="4" key="1">
    <citation type="journal article" date="2019" name="Int. J. Syst. Evol. Microbiol.">
        <title>The Global Catalogue of Microorganisms (GCM) 10K type strain sequencing project: providing services to taxonomists for standard genome sequencing and annotation.</title>
        <authorList>
            <consortium name="The Broad Institute Genomics Platform"/>
            <consortium name="The Broad Institute Genome Sequencing Center for Infectious Disease"/>
            <person name="Wu L."/>
            <person name="Ma J."/>
        </authorList>
    </citation>
    <scope>NUCLEOTIDE SEQUENCE [LARGE SCALE GENOMIC DNA]</scope>
    <source>
        <strain evidence="4">JCM 11813</strain>
    </source>
</reference>
<dbReference type="PANTHER" id="PTHR11365">
    <property type="entry name" value="5-OXOPROLINASE RELATED"/>
    <property type="match status" value="1"/>
</dbReference>
<evidence type="ECO:0000313" key="3">
    <source>
        <dbReference type="EMBL" id="GAA1159644.1"/>
    </source>
</evidence>
<protein>
    <submittedName>
        <fullName evidence="3">Hydantoinase B/oxoprolinase family protein</fullName>
    </submittedName>
</protein>
<organism evidence="3 4">
    <name type="scientific">Nocardioides aquiterrae</name>
    <dbReference type="NCBI Taxonomy" id="203799"/>
    <lineage>
        <taxon>Bacteria</taxon>
        <taxon>Bacillati</taxon>
        <taxon>Actinomycetota</taxon>
        <taxon>Actinomycetes</taxon>
        <taxon>Propionibacteriales</taxon>
        <taxon>Nocardioidaceae</taxon>
        <taxon>Nocardioides</taxon>
    </lineage>
</organism>
<dbReference type="PANTHER" id="PTHR11365:SF23">
    <property type="entry name" value="HYPOTHETICAL 5-OXOPROLINASE (EUROFUNG)-RELATED"/>
    <property type="match status" value="1"/>
</dbReference>
<gene>
    <name evidence="3" type="ORF">GCM10009606_42170</name>
</gene>
<dbReference type="Proteomes" id="UP001499979">
    <property type="component" value="Unassembled WGS sequence"/>
</dbReference>
<evidence type="ECO:0000313" key="4">
    <source>
        <dbReference type="Proteomes" id="UP001499979"/>
    </source>
</evidence>
<proteinExistence type="predicted"/>
<dbReference type="InterPro" id="IPR045079">
    <property type="entry name" value="Oxoprolinase-like"/>
</dbReference>
<dbReference type="InterPro" id="IPR003692">
    <property type="entry name" value="Hydantoinase_B"/>
</dbReference>
<evidence type="ECO:0000259" key="2">
    <source>
        <dbReference type="Pfam" id="PF02538"/>
    </source>
</evidence>
<evidence type="ECO:0000256" key="1">
    <source>
        <dbReference type="SAM" id="MobiDB-lite"/>
    </source>
</evidence>
<dbReference type="RefSeq" id="WP_343909923.1">
    <property type="nucleotide sequence ID" value="NZ_BAAAJE010000026.1"/>
</dbReference>